<dbReference type="WBParaSite" id="Smp_153870.1">
    <property type="protein sequence ID" value="Smp_153870.1"/>
    <property type="gene ID" value="Smp_153870"/>
</dbReference>
<name>A0A3Q0KQ61_SCHMA</name>
<dbReference type="CDD" id="cd14010">
    <property type="entry name" value="STKc_ULK4"/>
    <property type="match status" value="1"/>
</dbReference>
<keyword evidence="3" id="KW-1185">Reference proteome</keyword>
<dbReference type="AlphaFoldDB" id="A0A3Q0KQ61"/>
<feature type="compositionally biased region" description="Polar residues" evidence="1">
    <location>
        <begin position="1564"/>
        <end position="1589"/>
    </location>
</feature>
<evidence type="ECO:0000259" key="2">
    <source>
        <dbReference type="PROSITE" id="PS50011"/>
    </source>
</evidence>
<dbReference type="Gene3D" id="1.10.510.10">
    <property type="entry name" value="Transferase(Phosphotransferase) domain 1"/>
    <property type="match status" value="1"/>
</dbReference>
<dbReference type="PROSITE" id="PS50011">
    <property type="entry name" value="PROTEIN_KINASE_DOM"/>
    <property type="match status" value="1"/>
</dbReference>
<feature type="compositionally biased region" description="Polar residues" evidence="1">
    <location>
        <begin position="1827"/>
        <end position="1840"/>
    </location>
</feature>
<proteinExistence type="predicted"/>
<dbReference type="ExpressionAtlas" id="A0A3Q0KQ61">
    <property type="expression patterns" value="baseline"/>
</dbReference>
<feature type="region of interest" description="Disordered" evidence="1">
    <location>
        <begin position="1552"/>
        <end position="1589"/>
    </location>
</feature>
<sequence>MENFVLYDEIEKTNEQVIYKARRKGTIKYLAVACAEKHKRPVISNHVRVSHELKHKNVLQFYEWYETSNHLWLVMELCTGGSLEQVIKEDRFLSENVVRKFGADIVRGLRYVHSRGVVFNRLLPSRFLLDGNGTVKLFDFSLAHAEDEILDDLLVQFCEEDDYNQGDFLRGLSVHSEYDSPETISQYENSKSSDYWGLGCLFYNMFFGHPPFSGGSQEELDRNILNREPNYSNPNVSIPPSSLFKSLLTSLLTKSSSKRISENDLIKHSFWHQRISVADSINSVGDKNGLNQASVDKKQIESECYLNGKTNSTTITSFPSKNSEDTPKLSHYNEKSMTTIEGNEKPQSFDSAISNSDASLSSMAPVSDSEHTVGVVTIPKHNDTHGNHHHLDQQHTITTDTIVTTIITTTTTTATTTTITTTTTTMTNSNSDNNSNKLNSLCQKLNDHVIASNDQSVINNSNNLDKFKMKKNSFSSNDRMVQSEYHTSTSNLSQTQEEISKNIFNLTRHTSFVNNDEKNYTINLDSVEMSTCKSLHLRANLALIYPWGDDSISFPRETKSIAELWSLFTNNNNNNSPIIIDSDQKKIVNGHILNSHFQNIWKPKPLSDYLRWGRVMPPTKIEGLTRLYNPISLNTISLEELEQHICEVVNLFRTRSFETTETLSSRLSTIRASPNRTAIKSYRTNLLAYLIWLMAKSNSINNGKRRLSAISMDIRSYLTGIQLAPDLLIELTKQLRSGSALPNDVRTGLCRLCSLISYYIALFLIQLNQCESDKDPLNLISHSTGSLFSNCLTVLIDIIRESSSRCGLRLRQAAVIALGEVLTCSTCLLLYAHRKSSTISIDTQAIQWQTAVHHLIRLVTSTTSISTSNLGSNSANNEPTSILDAFDGAAIRNLEPTLGSRNSFGNEENSHTTGTVNTKITESHIRLSASKSLDAFVTAIHGCQLYDISVSGSLSESITSCLHSITTGDIVSRLWSQGIVDSSTNRTGVNPIQQELTLSCASTLAGIIRLNPNLFTTGLIDRVGSSAFIGLIEPPASGLACQQTDLVARLLSTAAAGLLIPLFMKRSSVTLPKVKRAQSASSKLSRTSVNNAGGAGTPAACKRLLSEQKFINTIFRHLESPHAMIRAKAFLLSSAIIANSPQDTLSVACHYRLPTLLERNLKATRTLNHRYNDAFDYSLTKSSNISSSSGQNTESPCTVYLAACVTHMADILVCDIIPTICYQILSAVGLIPISKISSSANQFVRQTSNASSNRKTSLTKSSTTYARQTLSNTNNSGLSTLNSNTSSIQINTRTLLTAFSCLPLISSGCGPIRLKLFYPHDLKSSGELNNKECHSTTNLSASGVVTSSSSSSSGGIPSSTIGSGFCVLSFASRLLEHWTSADPVSVAAGLFSIHHTGSFEDEILSIVLTIIEDISQQTNLVEKRKQDLICLILPGLARLAVCSNTKPEVRSICVKIITNLASVFLGESDLADSTASLVELEHAYSVTSIGHEDPQPSIQLRKYGRTSSAVYERPVSADADVLLGGMSKTKKTDRMQNFSNLNHVMPSRMTTSQYTLGRDPGNKSRGSNGNKSTGVLSNQTRVKNNRIDPNQNPDCIGSAIQPPSPDVLLALFDLVNKLLVPYGNSVLTCPEITAPTAFLRLLCILLKCASQDCYTLKYSSSNNTLVTSNSPYHANSSKHIDSYDSTKEFIQQLISDETHLFITNFSTYGLDISLVRLLASQLLSSTSSSPSSMSLSSHASLASPLCTGSIGCSENKSELHSSPPSVTSNLCLTLFELIPLLFHWSNICKPDYLIIKLRLLELVTIACLEIGQILVPEPNSNSDEKQSGNYSNKSHYNSGKHSGVNHRIPRRYKSPLNNPSTRSECNHHSIRLLPATDNVCIPMLAALGALNALLNYVADVVRLALASRAANSPDAKNTAVAAEEILIAARPHPKLAGLLARLIGLWRPHQLPTIQPNVCESDLHNWTHLISASIQEQNYEDGICFRLCEASITALTNYASLYGGEYSRSALIPSSTDPLSLGLLRLAEEDQLLQIKYHVSKETLKNSYDSFNSKRSTYCRRRMRLLLRIIRRLVFSDPVCRSRLDSTANSMKCNSNLFTTLKYLLVITQRSADASTSKLLKEITDLLSPKLHSNHNRNAISSDRSYHSRSGTVQPESSSNRIISKAVA</sequence>
<feature type="region of interest" description="Disordered" evidence="1">
    <location>
        <begin position="2134"/>
        <end position="2168"/>
    </location>
</feature>
<dbReference type="InterPro" id="IPR011009">
    <property type="entry name" value="Kinase-like_dom_sf"/>
</dbReference>
<dbReference type="GO" id="GO:0004672">
    <property type="term" value="F:protein kinase activity"/>
    <property type="evidence" value="ECO:0007669"/>
    <property type="project" value="InterPro"/>
</dbReference>
<dbReference type="PANTHER" id="PTHR46240:SF1">
    <property type="entry name" value="SERINE_THREONINE-PROTEIN KINASE ULK4"/>
    <property type="match status" value="1"/>
</dbReference>
<dbReference type="InterPro" id="IPR056981">
    <property type="entry name" value="HEAT_ULK4_RUNKEL"/>
</dbReference>
<dbReference type="InterPro" id="IPR000719">
    <property type="entry name" value="Prot_kinase_dom"/>
</dbReference>
<dbReference type="InParanoid" id="A0A3Q0KQ61"/>
<feature type="compositionally biased region" description="Basic residues" evidence="1">
    <location>
        <begin position="1843"/>
        <end position="1853"/>
    </location>
</feature>
<accession>A0A3Q0KQ61</accession>
<dbReference type="PANTHER" id="PTHR46240">
    <property type="entry name" value="SER/THR PROTEIN KINASE ULK4"/>
    <property type="match status" value="1"/>
</dbReference>
<dbReference type="GO" id="GO:0005524">
    <property type="term" value="F:ATP binding"/>
    <property type="evidence" value="ECO:0007669"/>
    <property type="project" value="InterPro"/>
</dbReference>
<feature type="region of interest" description="Disordered" evidence="1">
    <location>
        <begin position="1818"/>
        <end position="1863"/>
    </location>
</feature>
<dbReference type="STRING" id="6183.A0A3Q0KQ61"/>
<feature type="compositionally biased region" description="Polar residues" evidence="1">
    <location>
        <begin position="2136"/>
        <end position="2162"/>
    </location>
</feature>
<dbReference type="Proteomes" id="UP000008854">
    <property type="component" value="Unassembled WGS sequence"/>
</dbReference>
<dbReference type="Pfam" id="PF23606">
    <property type="entry name" value="HEAT_ULK4"/>
    <property type="match status" value="1"/>
</dbReference>
<evidence type="ECO:0000256" key="1">
    <source>
        <dbReference type="SAM" id="MobiDB-lite"/>
    </source>
</evidence>
<reference evidence="3" key="1">
    <citation type="journal article" date="2012" name="PLoS Negl. Trop. Dis.">
        <title>A systematically improved high quality genome and transcriptome of the human blood fluke Schistosoma mansoni.</title>
        <authorList>
            <person name="Protasio A.V."/>
            <person name="Tsai I.J."/>
            <person name="Babbage A."/>
            <person name="Nichol S."/>
            <person name="Hunt M."/>
            <person name="Aslett M.A."/>
            <person name="De Silva N."/>
            <person name="Velarde G.S."/>
            <person name="Anderson T.J."/>
            <person name="Clark R.C."/>
            <person name="Davidson C."/>
            <person name="Dillon G.P."/>
            <person name="Holroyd N.E."/>
            <person name="LoVerde P.T."/>
            <person name="Lloyd C."/>
            <person name="McQuillan J."/>
            <person name="Oliveira G."/>
            <person name="Otto T.D."/>
            <person name="Parker-Manuel S.J."/>
            <person name="Quail M.A."/>
            <person name="Wilson R.A."/>
            <person name="Zerlotini A."/>
            <person name="Dunne D.W."/>
            <person name="Berriman M."/>
        </authorList>
    </citation>
    <scope>NUCLEOTIDE SEQUENCE [LARGE SCALE GENOMIC DNA]</scope>
    <source>
        <strain evidence="3">Puerto Rican</strain>
    </source>
</reference>
<dbReference type="SUPFAM" id="SSF56112">
    <property type="entry name" value="Protein kinase-like (PK-like)"/>
    <property type="match status" value="1"/>
</dbReference>
<organism evidence="3 4">
    <name type="scientific">Schistosoma mansoni</name>
    <name type="common">Blood fluke</name>
    <dbReference type="NCBI Taxonomy" id="6183"/>
    <lineage>
        <taxon>Eukaryota</taxon>
        <taxon>Metazoa</taxon>
        <taxon>Spiralia</taxon>
        <taxon>Lophotrochozoa</taxon>
        <taxon>Platyhelminthes</taxon>
        <taxon>Trematoda</taxon>
        <taxon>Digenea</taxon>
        <taxon>Strigeidida</taxon>
        <taxon>Schistosomatoidea</taxon>
        <taxon>Schistosomatidae</taxon>
        <taxon>Schistosoma</taxon>
    </lineage>
</organism>
<evidence type="ECO:0000313" key="3">
    <source>
        <dbReference type="Proteomes" id="UP000008854"/>
    </source>
</evidence>
<feature type="domain" description="Protein kinase" evidence="2">
    <location>
        <begin position="4"/>
        <end position="271"/>
    </location>
</feature>
<dbReference type="InterPro" id="IPR045906">
    <property type="entry name" value="ULK4"/>
</dbReference>
<dbReference type="Pfam" id="PF00069">
    <property type="entry name" value="Pkinase"/>
    <property type="match status" value="1"/>
</dbReference>
<reference evidence="4" key="2">
    <citation type="submission" date="2018-12" db="UniProtKB">
        <authorList>
            <consortium name="WormBaseParasite"/>
        </authorList>
    </citation>
    <scope>IDENTIFICATION</scope>
    <source>
        <strain evidence="4">Puerto Rican</strain>
    </source>
</reference>
<evidence type="ECO:0000313" key="4">
    <source>
        <dbReference type="WBParaSite" id="Smp_153870.1"/>
    </source>
</evidence>
<protein>
    <submittedName>
        <fullName evidence="4">Protein kinase</fullName>
    </submittedName>
</protein>